<name>A0ABS0DD69_9NOCA</name>
<dbReference type="Pfam" id="PF01636">
    <property type="entry name" value="APH"/>
    <property type="match status" value="1"/>
</dbReference>
<dbReference type="Proteomes" id="UP000707731">
    <property type="component" value="Unassembled WGS sequence"/>
</dbReference>
<gene>
    <name evidence="2" type="ORF">IU449_13505</name>
</gene>
<keyword evidence="3" id="KW-1185">Reference proteome</keyword>
<dbReference type="RefSeq" id="WP_195002115.1">
    <property type="nucleotide sequence ID" value="NZ_JADLQN010000001.1"/>
</dbReference>
<organism evidence="2 3">
    <name type="scientific">Nocardia higoensis</name>
    <dbReference type="NCBI Taxonomy" id="228599"/>
    <lineage>
        <taxon>Bacteria</taxon>
        <taxon>Bacillati</taxon>
        <taxon>Actinomycetota</taxon>
        <taxon>Actinomycetes</taxon>
        <taxon>Mycobacteriales</taxon>
        <taxon>Nocardiaceae</taxon>
        <taxon>Nocardia</taxon>
    </lineage>
</organism>
<protein>
    <submittedName>
        <fullName evidence="2">Phosphotransferase</fullName>
    </submittedName>
</protein>
<evidence type="ECO:0000259" key="1">
    <source>
        <dbReference type="Pfam" id="PF01636"/>
    </source>
</evidence>
<sequence>MSPATAEILVQAAAAVHIDATDAIPLRVGTHATFLLPGGIVARIGEPGSRPVAVRELRISAWLNRSGVPTVEAADLDQPIVIDHRPITWWRFIPEHRTATPAELATALRRLHALPPSTTLELPAHDPFAEIREHIDRSTAIPSEDRAWLLRHEQDLRQRYVRLPLPERPSVIHGDAWQGNVIVPPYGTPILLDLATVALGRPEWDLIPIAVDHTDFDRLTFADYRAFVDAYGGYDLTRAADFRIFADIQELRWTAFAIELADRREDARAESRHRIACLREQVERPWSWRAL</sequence>
<proteinExistence type="predicted"/>
<dbReference type="InterPro" id="IPR011009">
    <property type="entry name" value="Kinase-like_dom_sf"/>
</dbReference>
<accession>A0ABS0DD69</accession>
<reference evidence="2 3" key="1">
    <citation type="submission" date="2020-10" db="EMBL/GenBank/DDBJ databases">
        <title>Identification of Nocardia species via Next-generation sequencing and recognition of intraspecies genetic diversity.</title>
        <authorList>
            <person name="Li P."/>
            <person name="Li P."/>
            <person name="Lu B."/>
        </authorList>
    </citation>
    <scope>NUCLEOTIDE SEQUENCE [LARGE SCALE GENOMIC DNA]</scope>
    <source>
        <strain evidence="2 3">BJ06-0143</strain>
    </source>
</reference>
<comment type="caution">
    <text evidence="2">The sequence shown here is derived from an EMBL/GenBank/DDBJ whole genome shotgun (WGS) entry which is preliminary data.</text>
</comment>
<dbReference type="InterPro" id="IPR002575">
    <property type="entry name" value="Aminoglycoside_PTrfase"/>
</dbReference>
<dbReference type="Gene3D" id="3.90.1200.10">
    <property type="match status" value="1"/>
</dbReference>
<dbReference type="EMBL" id="JADLQN010000001">
    <property type="protein sequence ID" value="MBF6355547.1"/>
    <property type="molecule type" value="Genomic_DNA"/>
</dbReference>
<evidence type="ECO:0000313" key="3">
    <source>
        <dbReference type="Proteomes" id="UP000707731"/>
    </source>
</evidence>
<dbReference type="SUPFAM" id="SSF56112">
    <property type="entry name" value="Protein kinase-like (PK-like)"/>
    <property type="match status" value="1"/>
</dbReference>
<feature type="domain" description="Aminoglycoside phosphotransferase" evidence="1">
    <location>
        <begin position="40"/>
        <end position="239"/>
    </location>
</feature>
<evidence type="ECO:0000313" key="2">
    <source>
        <dbReference type="EMBL" id="MBF6355547.1"/>
    </source>
</evidence>